<dbReference type="AlphaFoldDB" id="A0AAV3PD76"/>
<sequence>MDIPKTVVAKGVLVSKYPEEKVDNVPPGRDDWKMFVADVMYRNYEFRRSGSKKALKLRQMVGKCVAWPKSNVMDIKLMLGNVATSI</sequence>
<dbReference type="Proteomes" id="UP001454036">
    <property type="component" value="Unassembled WGS sequence"/>
</dbReference>
<gene>
    <name evidence="1" type="ORF">LIER_43040</name>
</gene>
<protein>
    <recommendedName>
        <fullName evidence="3">Transposase</fullName>
    </recommendedName>
</protein>
<proteinExistence type="predicted"/>
<evidence type="ECO:0000313" key="1">
    <source>
        <dbReference type="EMBL" id="GAA0149183.1"/>
    </source>
</evidence>
<organism evidence="1 2">
    <name type="scientific">Lithospermum erythrorhizon</name>
    <name type="common">Purple gromwell</name>
    <name type="synonym">Lithospermum officinale var. erythrorhizon</name>
    <dbReference type="NCBI Taxonomy" id="34254"/>
    <lineage>
        <taxon>Eukaryota</taxon>
        <taxon>Viridiplantae</taxon>
        <taxon>Streptophyta</taxon>
        <taxon>Embryophyta</taxon>
        <taxon>Tracheophyta</taxon>
        <taxon>Spermatophyta</taxon>
        <taxon>Magnoliopsida</taxon>
        <taxon>eudicotyledons</taxon>
        <taxon>Gunneridae</taxon>
        <taxon>Pentapetalae</taxon>
        <taxon>asterids</taxon>
        <taxon>lamiids</taxon>
        <taxon>Boraginales</taxon>
        <taxon>Boraginaceae</taxon>
        <taxon>Boraginoideae</taxon>
        <taxon>Lithospermeae</taxon>
        <taxon>Lithospermum</taxon>
    </lineage>
</organism>
<name>A0AAV3PD76_LITER</name>
<comment type="caution">
    <text evidence="1">The sequence shown here is derived from an EMBL/GenBank/DDBJ whole genome shotgun (WGS) entry which is preliminary data.</text>
</comment>
<dbReference type="EMBL" id="BAABME010032342">
    <property type="protein sequence ID" value="GAA0149183.1"/>
    <property type="molecule type" value="Genomic_DNA"/>
</dbReference>
<accession>A0AAV3PD76</accession>
<evidence type="ECO:0000313" key="2">
    <source>
        <dbReference type="Proteomes" id="UP001454036"/>
    </source>
</evidence>
<reference evidence="1 2" key="1">
    <citation type="submission" date="2024-01" db="EMBL/GenBank/DDBJ databases">
        <title>The complete chloroplast genome sequence of Lithospermum erythrorhizon: insights into the phylogenetic relationship among Boraginaceae species and the maternal lineages of purple gromwells.</title>
        <authorList>
            <person name="Okada T."/>
            <person name="Watanabe K."/>
        </authorList>
    </citation>
    <scope>NUCLEOTIDE SEQUENCE [LARGE SCALE GENOMIC DNA]</scope>
</reference>
<keyword evidence="2" id="KW-1185">Reference proteome</keyword>
<evidence type="ECO:0008006" key="3">
    <source>
        <dbReference type="Google" id="ProtNLM"/>
    </source>
</evidence>